<dbReference type="SUPFAM" id="SSF89796">
    <property type="entry name" value="CoA-transferase family III (CaiB/BaiF)"/>
    <property type="match status" value="1"/>
</dbReference>
<dbReference type="Gene3D" id="3.40.50.10540">
    <property type="entry name" value="Crotonobetainyl-coa:carnitine coa-transferase, domain 1"/>
    <property type="match status" value="1"/>
</dbReference>
<dbReference type="Gene3D" id="3.30.1540.10">
    <property type="entry name" value="formyl-coa transferase, domain 3"/>
    <property type="match status" value="1"/>
</dbReference>
<keyword evidence="2" id="KW-0808">Transferase</keyword>
<feature type="region of interest" description="Disordered" evidence="1">
    <location>
        <begin position="345"/>
        <end position="367"/>
    </location>
</feature>
<dbReference type="PANTHER" id="PTHR48228:SF5">
    <property type="entry name" value="ALPHA-METHYLACYL-COA RACEMASE"/>
    <property type="match status" value="1"/>
</dbReference>
<dbReference type="InterPro" id="IPR050509">
    <property type="entry name" value="CoA-transferase_III"/>
</dbReference>
<dbReference type="GO" id="GO:0016740">
    <property type="term" value="F:transferase activity"/>
    <property type="evidence" value="ECO:0007669"/>
    <property type="project" value="UniProtKB-KW"/>
</dbReference>
<gene>
    <name evidence="2" type="ORF">FGL95_16870</name>
</gene>
<protein>
    <submittedName>
        <fullName evidence="2">CoA transferase</fullName>
    </submittedName>
</protein>
<sequence length="392" mass="42201">MTYPRGVATPSGPLTSLRVVELAGIGPAPFAAMLLADMGAEVIRVDRTDTVPEQRFVDQPHPDVLLRGRRSIAVDLKSANGRDTVMALVEKSDILIEGFRPGVTERLGIGPQECLTRNPRLVYGRMTGWGQSGPMADYAGHDINYIALSGTLHAIRRVGQPPVPPMNLVGDFGGGGLMLAFGIVSAALEARLSGQGQIVDAAMIDGASVLATAVHGLRNRGMWSAPPGENLLDTGAPFYEVYECADGKYVAVGAIEPQFYAELVRLTRFDDAPSLAERMNRDGWPDAKQRWAALFRTRTRDEWAALAAESNACLAPVLDWDEAARHPHLRERGTYTEHAGVMQPAPAPRLSRTPGAIQRPAPHAGDHTDEILSELGLDPAAVADLRSSRAVR</sequence>
<comment type="caution">
    <text evidence="2">The sequence shown here is derived from an EMBL/GenBank/DDBJ whole genome shotgun (WGS) entry which is preliminary data.</text>
</comment>
<evidence type="ECO:0000313" key="3">
    <source>
        <dbReference type="Proteomes" id="UP000535543"/>
    </source>
</evidence>
<name>A0A848KJ60_9NOCA</name>
<dbReference type="PANTHER" id="PTHR48228">
    <property type="entry name" value="SUCCINYL-COA--D-CITRAMALATE COA-TRANSFERASE"/>
    <property type="match status" value="1"/>
</dbReference>
<evidence type="ECO:0000313" key="2">
    <source>
        <dbReference type="EMBL" id="NMN96712.1"/>
    </source>
</evidence>
<organism evidence="2 3">
    <name type="scientific">Antrihabitans stalactiti</name>
    <dbReference type="NCBI Taxonomy" id="2584121"/>
    <lineage>
        <taxon>Bacteria</taxon>
        <taxon>Bacillati</taxon>
        <taxon>Actinomycetota</taxon>
        <taxon>Actinomycetes</taxon>
        <taxon>Mycobacteriales</taxon>
        <taxon>Nocardiaceae</taxon>
        <taxon>Antrihabitans</taxon>
    </lineage>
</organism>
<evidence type="ECO:0000256" key="1">
    <source>
        <dbReference type="SAM" id="MobiDB-lite"/>
    </source>
</evidence>
<reference evidence="2 3" key="1">
    <citation type="submission" date="2019-05" db="EMBL/GenBank/DDBJ databases">
        <authorList>
            <person name="Lee S.D."/>
        </authorList>
    </citation>
    <scope>NUCLEOTIDE SEQUENCE [LARGE SCALE GENOMIC DNA]</scope>
    <source>
        <strain evidence="2 3">YC2-7</strain>
    </source>
</reference>
<dbReference type="InterPro" id="IPR003673">
    <property type="entry name" value="CoA-Trfase_fam_III"/>
</dbReference>
<accession>A0A848KJ60</accession>
<dbReference type="InterPro" id="IPR044855">
    <property type="entry name" value="CoA-Trfase_III_dom3_sf"/>
</dbReference>
<keyword evidence="3" id="KW-1185">Reference proteome</keyword>
<dbReference type="AlphaFoldDB" id="A0A848KJ60"/>
<dbReference type="Pfam" id="PF02515">
    <property type="entry name" value="CoA_transf_3"/>
    <property type="match status" value="1"/>
</dbReference>
<proteinExistence type="predicted"/>
<dbReference type="EMBL" id="VCQU01000005">
    <property type="protein sequence ID" value="NMN96712.1"/>
    <property type="molecule type" value="Genomic_DNA"/>
</dbReference>
<dbReference type="Proteomes" id="UP000535543">
    <property type="component" value="Unassembled WGS sequence"/>
</dbReference>
<reference evidence="2 3" key="2">
    <citation type="submission" date="2020-06" db="EMBL/GenBank/DDBJ databases">
        <title>Antribacter stalactiti gen. nov., sp. nov., a new member of the family Nacardiaceae isolated from a cave.</title>
        <authorList>
            <person name="Kim I.S."/>
        </authorList>
    </citation>
    <scope>NUCLEOTIDE SEQUENCE [LARGE SCALE GENOMIC DNA]</scope>
    <source>
        <strain evidence="2 3">YC2-7</strain>
    </source>
</reference>
<dbReference type="InterPro" id="IPR023606">
    <property type="entry name" value="CoA-Trfase_III_dom_1_sf"/>
</dbReference>
<dbReference type="RefSeq" id="WP_169588890.1">
    <property type="nucleotide sequence ID" value="NZ_VCQU01000005.1"/>
</dbReference>